<dbReference type="RefSeq" id="WP_377388414.1">
    <property type="nucleotide sequence ID" value="NZ_JBHUIX010000005.1"/>
</dbReference>
<feature type="domain" description="Histidine phosphotransferase ChpT C-terminal" evidence="1">
    <location>
        <begin position="90"/>
        <end position="203"/>
    </location>
</feature>
<dbReference type="Pfam" id="PF10090">
    <property type="entry name" value="HPTransfase"/>
    <property type="match status" value="1"/>
</dbReference>
<accession>A0ABW5A7M4</accession>
<evidence type="ECO:0000313" key="3">
    <source>
        <dbReference type="Proteomes" id="UP001597413"/>
    </source>
</evidence>
<proteinExistence type="predicted"/>
<organism evidence="2 3">
    <name type="scientific">Rhodobacter lacus</name>
    <dbReference type="NCBI Taxonomy" id="1641972"/>
    <lineage>
        <taxon>Bacteria</taxon>
        <taxon>Pseudomonadati</taxon>
        <taxon>Pseudomonadota</taxon>
        <taxon>Alphaproteobacteria</taxon>
        <taxon>Rhodobacterales</taxon>
        <taxon>Rhodobacter group</taxon>
        <taxon>Rhodobacter</taxon>
    </lineage>
</organism>
<dbReference type="InterPro" id="IPR036890">
    <property type="entry name" value="HATPase_C_sf"/>
</dbReference>
<evidence type="ECO:0000259" key="1">
    <source>
        <dbReference type="Pfam" id="PF10090"/>
    </source>
</evidence>
<dbReference type="Gene3D" id="1.10.287.130">
    <property type="match status" value="1"/>
</dbReference>
<dbReference type="Proteomes" id="UP001597413">
    <property type="component" value="Unassembled WGS sequence"/>
</dbReference>
<dbReference type="Gene3D" id="3.30.565.10">
    <property type="entry name" value="Histidine kinase-like ATPase, C-terminal domain"/>
    <property type="match status" value="1"/>
</dbReference>
<evidence type="ECO:0000313" key="2">
    <source>
        <dbReference type="EMBL" id="MFD2173699.1"/>
    </source>
</evidence>
<dbReference type="InterPro" id="IPR018762">
    <property type="entry name" value="ChpT_C"/>
</dbReference>
<gene>
    <name evidence="2" type="ORF">ACFSM0_06330</name>
</gene>
<dbReference type="EMBL" id="JBHUIX010000005">
    <property type="protein sequence ID" value="MFD2173699.1"/>
    <property type="molecule type" value="Genomic_DNA"/>
</dbReference>
<comment type="caution">
    <text evidence="2">The sequence shown here is derived from an EMBL/GenBank/DDBJ whole genome shotgun (WGS) entry which is preliminary data.</text>
</comment>
<sequence length="209" mass="22617">MPHDTSLTVSIDTTSLEADLVALVGSRLCHDLISPLGAIGNGVELLSMSGMAASPEVQLISEAVAAANARIKFFRIAFGQASADQRLGTPEILSVLDEMSRGGRLKYHWLAAGDHPRRLVKLVFLGLLCLEPALPWGGEVVIREEGGEWRLLAETKRTKPDAELWSRLSGSLVTVSPAQVQFALLPREAGHQGRRISWDVAETSAQILF</sequence>
<name>A0ABW5A7M4_9RHOB</name>
<keyword evidence="3" id="KW-1185">Reference proteome</keyword>
<protein>
    <submittedName>
        <fullName evidence="2">Histidine phosphotransferase family protein</fullName>
    </submittedName>
</protein>
<reference evidence="3" key="1">
    <citation type="journal article" date="2019" name="Int. J. Syst. Evol. Microbiol.">
        <title>The Global Catalogue of Microorganisms (GCM) 10K type strain sequencing project: providing services to taxonomists for standard genome sequencing and annotation.</title>
        <authorList>
            <consortium name="The Broad Institute Genomics Platform"/>
            <consortium name="The Broad Institute Genome Sequencing Center for Infectious Disease"/>
            <person name="Wu L."/>
            <person name="Ma J."/>
        </authorList>
    </citation>
    <scope>NUCLEOTIDE SEQUENCE [LARGE SCALE GENOMIC DNA]</scope>
    <source>
        <strain evidence="3">CCUG 55131</strain>
    </source>
</reference>